<reference evidence="1" key="1">
    <citation type="submission" date="2021-06" db="EMBL/GenBank/DDBJ databases">
        <authorList>
            <person name="Kallberg Y."/>
            <person name="Tangrot J."/>
            <person name="Rosling A."/>
        </authorList>
    </citation>
    <scope>NUCLEOTIDE SEQUENCE</scope>
    <source>
        <strain evidence="1">87-6 pot B 2015</strain>
    </source>
</reference>
<dbReference type="EMBL" id="CAJVPP010002030">
    <property type="protein sequence ID" value="CAG8584052.1"/>
    <property type="molecule type" value="Genomic_DNA"/>
</dbReference>
<dbReference type="AlphaFoldDB" id="A0A9N9G4E4"/>
<dbReference type="Proteomes" id="UP000789375">
    <property type="component" value="Unassembled WGS sequence"/>
</dbReference>
<accession>A0A9N9G4E4</accession>
<organism evidence="1 2">
    <name type="scientific">Funneliformis mosseae</name>
    <name type="common">Endomycorrhizal fungus</name>
    <name type="synonym">Glomus mosseae</name>
    <dbReference type="NCBI Taxonomy" id="27381"/>
    <lineage>
        <taxon>Eukaryota</taxon>
        <taxon>Fungi</taxon>
        <taxon>Fungi incertae sedis</taxon>
        <taxon>Mucoromycota</taxon>
        <taxon>Glomeromycotina</taxon>
        <taxon>Glomeromycetes</taxon>
        <taxon>Glomerales</taxon>
        <taxon>Glomeraceae</taxon>
        <taxon>Funneliformis</taxon>
    </lineage>
</organism>
<evidence type="ECO:0000313" key="1">
    <source>
        <dbReference type="EMBL" id="CAG8584052.1"/>
    </source>
</evidence>
<comment type="caution">
    <text evidence="1">The sequence shown here is derived from an EMBL/GenBank/DDBJ whole genome shotgun (WGS) entry which is preliminary data.</text>
</comment>
<keyword evidence="2" id="KW-1185">Reference proteome</keyword>
<evidence type="ECO:0000313" key="2">
    <source>
        <dbReference type="Proteomes" id="UP000789375"/>
    </source>
</evidence>
<feature type="non-terminal residue" evidence="1">
    <location>
        <position position="1"/>
    </location>
</feature>
<proteinExistence type="predicted"/>
<gene>
    <name evidence="1" type="ORF">FMOSSE_LOCUS8094</name>
</gene>
<protein>
    <submittedName>
        <fullName evidence="1">16796_t:CDS:1</fullName>
    </submittedName>
</protein>
<sequence length="66" mass="7573">ASLISKNVTTNNFQDIAQEKASYCREKAKVKNTEKSTKNWMTKFEEFRANTGYLVSLIDLNNNILV</sequence>
<name>A0A9N9G4E4_FUNMO</name>